<feature type="region of interest" description="Disordered" evidence="1">
    <location>
        <begin position="1"/>
        <end position="35"/>
    </location>
</feature>
<evidence type="ECO:0000313" key="3">
    <source>
        <dbReference type="Proteomes" id="UP001483337"/>
    </source>
</evidence>
<gene>
    <name evidence="2" type="ORF">WJM97_23515</name>
</gene>
<dbReference type="RefSeq" id="WP_353933313.1">
    <property type="nucleotide sequence ID" value="NZ_CP150887.1"/>
</dbReference>
<sequence length="83" mass="9779">MKLIKKSEKLRQETQITEETKEPNLQSDVSNTEKTTVEEHLKHDIKFQEPNYIPIRDNPIVLSVGNTGWQVSDIWKDIRLDNF</sequence>
<keyword evidence="3" id="KW-1185">Reference proteome</keyword>
<geneLocation type="plasmid" evidence="2 3">
    <name>unnamed</name>
</geneLocation>
<evidence type="ECO:0000313" key="2">
    <source>
        <dbReference type="EMBL" id="WZB90419.1"/>
    </source>
</evidence>
<reference evidence="2 3" key="1">
    <citation type="submission" date="2024-04" db="EMBL/GenBank/DDBJ databases">
        <title>Okeanomitos corallinicola gen. &amp; sp. nov. (Nostocales, Cyanobacteria), a new toxic marine heterocyst-forming cyanobacterium from a coral reef.</title>
        <authorList>
            <person name="Li H."/>
            <person name="Li R."/>
            <person name="Kang J."/>
            <person name="Hii K.S."/>
            <person name="Mohamed H.F."/>
            <person name="Xu X."/>
            <person name="Luo Z."/>
        </authorList>
    </citation>
    <scope>NUCLEOTIDE SEQUENCE [LARGE SCALE GENOMIC DNA]</scope>
    <source>
        <strain evidence="2 3">TIOX110</strain>
        <plasmid evidence="2 3">unnamed</plasmid>
    </source>
</reference>
<feature type="compositionally biased region" description="Basic and acidic residues" evidence="1">
    <location>
        <begin position="1"/>
        <end position="22"/>
    </location>
</feature>
<proteinExistence type="predicted"/>
<dbReference type="EMBL" id="CP150887">
    <property type="protein sequence ID" value="WZB90419.1"/>
    <property type="molecule type" value="Genomic_DNA"/>
</dbReference>
<protein>
    <submittedName>
        <fullName evidence="2">Uncharacterized protein</fullName>
    </submittedName>
</protein>
<keyword evidence="2" id="KW-0614">Plasmid</keyword>
<dbReference type="Proteomes" id="UP001483337">
    <property type="component" value="Plasmid unnamed"/>
</dbReference>
<evidence type="ECO:0000256" key="1">
    <source>
        <dbReference type="SAM" id="MobiDB-lite"/>
    </source>
</evidence>
<organism evidence="2 3">
    <name type="scientific">Okeanomitos corallinicola TIOX110</name>
    <dbReference type="NCBI Taxonomy" id="3133117"/>
    <lineage>
        <taxon>Bacteria</taxon>
        <taxon>Bacillati</taxon>
        <taxon>Cyanobacteriota</taxon>
        <taxon>Cyanophyceae</taxon>
        <taxon>Nostocales</taxon>
        <taxon>Aphanizomenonaceae</taxon>
        <taxon>Okeanomitos</taxon>
    </lineage>
</organism>
<accession>A0ABZ2UYL5</accession>
<feature type="compositionally biased region" description="Polar residues" evidence="1">
    <location>
        <begin position="23"/>
        <end position="34"/>
    </location>
</feature>
<name>A0ABZ2UYL5_9CYAN</name>